<name>A0ABQ4PD36_9GAMM</name>
<dbReference type="EC" id="1.5.1.3" evidence="1"/>
<dbReference type="InterPro" id="IPR002347">
    <property type="entry name" value="SDR_fam"/>
</dbReference>
<evidence type="ECO:0000256" key="7">
    <source>
        <dbReference type="ARBA" id="ARBA00039145"/>
    </source>
</evidence>
<comment type="catalytic activity">
    <reaction evidence="11">
        <text>7,8-dihydromonapterin + NADPH + H(+) = 5,6,7,8-tetrahydromonapterin + NADP(+)</text>
        <dbReference type="Rhea" id="RHEA:34847"/>
        <dbReference type="ChEBI" id="CHEBI:15378"/>
        <dbReference type="ChEBI" id="CHEBI:57783"/>
        <dbReference type="ChEBI" id="CHEBI:58349"/>
        <dbReference type="ChEBI" id="CHEBI:71175"/>
        <dbReference type="ChEBI" id="CHEBI:71177"/>
        <dbReference type="EC" id="1.5.1.50"/>
    </reaction>
</comment>
<evidence type="ECO:0000256" key="3">
    <source>
        <dbReference type="ARBA" id="ARBA00022857"/>
    </source>
</evidence>
<evidence type="ECO:0000313" key="12">
    <source>
        <dbReference type="EMBL" id="GIU45354.1"/>
    </source>
</evidence>
<evidence type="ECO:0000256" key="11">
    <source>
        <dbReference type="ARBA" id="ARBA00049376"/>
    </source>
</evidence>
<evidence type="ECO:0000256" key="5">
    <source>
        <dbReference type="ARBA" id="ARBA00037508"/>
    </source>
</evidence>
<dbReference type="InterPro" id="IPR020904">
    <property type="entry name" value="Sc_DH/Rdtase_CS"/>
</dbReference>
<protein>
    <recommendedName>
        <fullName evidence="8">Dihydromonapterin reductase</fullName>
        <ecNumber evidence="1">1.5.1.3</ecNumber>
        <ecNumber evidence="7">1.5.1.50</ecNumber>
    </recommendedName>
    <alternativeName>
        <fullName evidence="9">Dihydrofolate reductase</fullName>
    </alternativeName>
</protein>
<comment type="caution">
    <text evidence="12">The sequence shown here is derived from an EMBL/GenBank/DDBJ whole genome shotgun (WGS) entry which is preliminary data.</text>
</comment>
<evidence type="ECO:0000256" key="8">
    <source>
        <dbReference type="ARBA" id="ARBA00039631"/>
    </source>
</evidence>
<organism evidence="12 13">
    <name type="scientific">Shewanella sairae</name>
    <dbReference type="NCBI Taxonomy" id="190310"/>
    <lineage>
        <taxon>Bacteria</taxon>
        <taxon>Pseudomonadati</taxon>
        <taxon>Pseudomonadota</taxon>
        <taxon>Gammaproteobacteria</taxon>
        <taxon>Alteromonadales</taxon>
        <taxon>Shewanellaceae</taxon>
        <taxon>Shewanella</taxon>
    </lineage>
</organism>
<dbReference type="PRINTS" id="PR00081">
    <property type="entry name" value="GDHRDH"/>
</dbReference>
<keyword evidence="4" id="KW-0560">Oxidoreductase</keyword>
<reference evidence="12" key="1">
    <citation type="submission" date="2021-05" db="EMBL/GenBank/DDBJ databases">
        <title>Molecular characterization for Shewanella algae harboring chromosomal blaOXA-55-like strains isolated from clinical and environment sample.</title>
        <authorList>
            <person name="Ohama Y."/>
            <person name="Aoki K."/>
            <person name="Harada S."/>
            <person name="Moriya K."/>
            <person name="Ishii Y."/>
            <person name="Tateda K."/>
        </authorList>
    </citation>
    <scope>NUCLEOTIDE SEQUENCE</scope>
    <source>
        <strain evidence="12">JCM 11563</strain>
    </source>
</reference>
<evidence type="ECO:0000256" key="10">
    <source>
        <dbReference type="ARBA" id="ARBA00048873"/>
    </source>
</evidence>
<keyword evidence="13" id="KW-1185">Reference proteome</keyword>
<keyword evidence="2" id="KW-0554">One-carbon metabolism</keyword>
<evidence type="ECO:0000256" key="4">
    <source>
        <dbReference type="ARBA" id="ARBA00023002"/>
    </source>
</evidence>
<dbReference type="PANTHER" id="PTHR43639:SF6">
    <property type="entry name" value="DIHYDROMONAPTERIN REDUCTASE"/>
    <property type="match status" value="1"/>
</dbReference>
<sequence>MTQTILITGVGKRVGLYLATHLTNEGYQVIGTYRTLRPELQQLEALGVQLYCCDFYQSEQTEQLIANIKQSYSSLRAIIHNASDWLPDADDANPLATIEQMMRIHASTPYAINQALTPLLHHNASPFADIIHITDYVVDKGSKKHAAYAASKAALHSLTLSFAAKLAPKIKVNSIAPAMLMFNLDDDDNYKQKALKKALIQQEGGEAEALKAVKYLLDSQYMTGQSLKIDGGRHLV</sequence>
<evidence type="ECO:0000256" key="9">
    <source>
        <dbReference type="ARBA" id="ARBA00042299"/>
    </source>
</evidence>
<dbReference type="SUPFAM" id="SSF51735">
    <property type="entry name" value="NAD(P)-binding Rossmann-fold domains"/>
    <property type="match status" value="1"/>
</dbReference>
<comment type="catalytic activity">
    <reaction evidence="10">
        <text>(6S)-5,6,7,8-tetrahydrofolate + NADP(+) = 7,8-dihydrofolate + NADPH + H(+)</text>
        <dbReference type="Rhea" id="RHEA:15009"/>
        <dbReference type="ChEBI" id="CHEBI:15378"/>
        <dbReference type="ChEBI" id="CHEBI:57451"/>
        <dbReference type="ChEBI" id="CHEBI:57453"/>
        <dbReference type="ChEBI" id="CHEBI:57783"/>
        <dbReference type="ChEBI" id="CHEBI:58349"/>
        <dbReference type="EC" id="1.5.1.3"/>
    </reaction>
</comment>
<dbReference type="Proteomes" id="UP000887104">
    <property type="component" value="Unassembled WGS sequence"/>
</dbReference>
<dbReference type="Pfam" id="PF13561">
    <property type="entry name" value="adh_short_C2"/>
    <property type="match status" value="1"/>
</dbReference>
<dbReference type="InterPro" id="IPR036291">
    <property type="entry name" value="NAD(P)-bd_dom_sf"/>
</dbReference>
<dbReference type="PROSITE" id="PS00061">
    <property type="entry name" value="ADH_SHORT"/>
    <property type="match status" value="1"/>
</dbReference>
<dbReference type="PANTHER" id="PTHR43639">
    <property type="entry name" value="OXIDOREDUCTASE, SHORT-CHAIN DEHYDROGENASE/REDUCTASE FAMILY (AFU_ORTHOLOGUE AFUA_5G02870)"/>
    <property type="match status" value="1"/>
</dbReference>
<dbReference type="NCBIfam" id="NF005066">
    <property type="entry name" value="PRK06483.1"/>
    <property type="match status" value="1"/>
</dbReference>
<evidence type="ECO:0000313" key="13">
    <source>
        <dbReference type="Proteomes" id="UP000887104"/>
    </source>
</evidence>
<proteinExistence type="inferred from homology"/>
<comment type="similarity">
    <text evidence="6">Belongs to the short-chain dehydrogenases/reductases (SDR) family. FolM subfamily.</text>
</comment>
<keyword evidence="3" id="KW-0521">NADP</keyword>
<dbReference type="EMBL" id="BPEY01000028">
    <property type="protein sequence ID" value="GIU45354.1"/>
    <property type="molecule type" value="Genomic_DNA"/>
</dbReference>
<dbReference type="Gene3D" id="3.40.50.720">
    <property type="entry name" value="NAD(P)-binding Rossmann-like Domain"/>
    <property type="match status" value="1"/>
</dbReference>
<accession>A0ABQ4PD36</accession>
<evidence type="ECO:0000256" key="1">
    <source>
        <dbReference type="ARBA" id="ARBA00012856"/>
    </source>
</evidence>
<dbReference type="EC" id="1.5.1.50" evidence="7"/>
<evidence type="ECO:0000256" key="6">
    <source>
        <dbReference type="ARBA" id="ARBA00038212"/>
    </source>
</evidence>
<gene>
    <name evidence="12" type="primary">folM</name>
    <name evidence="12" type="ORF">TUM4438_18620</name>
</gene>
<comment type="function">
    <text evidence="5">Catalyzes the reduction of dihydromonapterin to tetrahydromonapterin. Also has lower activity with dihydrofolate.</text>
</comment>
<dbReference type="RefSeq" id="WP_220780917.1">
    <property type="nucleotide sequence ID" value="NZ_BPEY01000028.1"/>
</dbReference>
<evidence type="ECO:0000256" key="2">
    <source>
        <dbReference type="ARBA" id="ARBA00022563"/>
    </source>
</evidence>